<feature type="compositionally biased region" description="Pro residues" evidence="2">
    <location>
        <begin position="237"/>
        <end position="258"/>
    </location>
</feature>
<dbReference type="EMBL" id="BAABJV010000008">
    <property type="protein sequence ID" value="GAA4781945.1"/>
    <property type="molecule type" value="Genomic_DNA"/>
</dbReference>
<evidence type="ECO:0000259" key="3">
    <source>
        <dbReference type="Pfam" id="PF02342"/>
    </source>
</evidence>
<sequence length="467" mass="48253">MDIRLAKGANAPLPAGPCRVHLASAGAEIDVCAVLLGPDGRVRGDEDLVFFNHPAEGGVKLEDRTITADLAAVPASVERIGVVAALDTAAGGVHRFDAASTPRASVECGEARITFEPPPLADGETAALVVELYRRAGTWKVRAVGQGWSTGLAGLATDFGVAVDDPGPDASPAAPPPAPPAITSAPSPAAPATTTARPPAPPATTTVRPPAPEPPAAAPPAAPPRPTGRPAAQPPAAAVPPASPAPIPPPAPPAPPTPRHIVLTKAGSDTLSLHKDQPGAAVTATLEWDGGSARRRRAGADLDLYALSVPRHLVTERGKRPKATDLVVYYRSLGSLAGPPFIALDGDARTPGRETITITRPDLQGYVLLCAYSAVENGIGSFRSYGARVVVTERGGSSVTVPLFSTKALAYWVAIAMVDFTVEGGVRIEHVEQYSGRRVEARPTLYSNRKFRMGTGPVEFKTRPHGG</sequence>
<feature type="compositionally biased region" description="Low complexity" evidence="2">
    <location>
        <begin position="181"/>
        <end position="208"/>
    </location>
</feature>
<reference evidence="5" key="1">
    <citation type="journal article" date="2019" name="Int. J. Syst. Evol. Microbiol.">
        <title>The Global Catalogue of Microorganisms (GCM) 10K type strain sequencing project: providing services to taxonomists for standard genome sequencing and annotation.</title>
        <authorList>
            <consortium name="The Broad Institute Genomics Platform"/>
            <consortium name="The Broad Institute Genome Sequencing Center for Infectious Disease"/>
            <person name="Wu L."/>
            <person name="Ma J."/>
        </authorList>
    </citation>
    <scope>NUCLEOTIDE SEQUENCE [LARGE SCALE GENOMIC DNA]</scope>
    <source>
        <strain evidence="5">JCM 18324</strain>
    </source>
</reference>
<dbReference type="Proteomes" id="UP001501147">
    <property type="component" value="Unassembled WGS sequence"/>
</dbReference>
<dbReference type="PRINTS" id="PR01217">
    <property type="entry name" value="PRICHEXTENSN"/>
</dbReference>
<dbReference type="RefSeq" id="WP_345614342.1">
    <property type="nucleotide sequence ID" value="NZ_BAABJV010000008.1"/>
</dbReference>
<dbReference type="Gene3D" id="2.60.60.30">
    <property type="entry name" value="sav2460 like domains"/>
    <property type="match status" value="1"/>
</dbReference>
<dbReference type="InterPro" id="IPR003325">
    <property type="entry name" value="TerD"/>
</dbReference>
<dbReference type="CDD" id="cd06974">
    <property type="entry name" value="TerD_like"/>
    <property type="match status" value="1"/>
</dbReference>
<protein>
    <recommendedName>
        <fullName evidence="3">TerD domain-containing protein</fullName>
    </recommendedName>
</protein>
<evidence type="ECO:0000313" key="5">
    <source>
        <dbReference type="Proteomes" id="UP001501147"/>
    </source>
</evidence>
<dbReference type="InterPro" id="IPR051324">
    <property type="entry name" value="Stress/Tellurium_Resist"/>
</dbReference>
<keyword evidence="5" id="KW-1185">Reference proteome</keyword>
<proteinExistence type="inferred from homology"/>
<dbReference type="Pfam" id="PF02342">
    <property type="entry name" value="TerD"/>
    <property type="match status" value="1"/>
</dbReference>
<dbReference type="PANTHER" id="PTHR32097">
    <property type="entry name" value="CAMP-BINDING PROTEIN 1-RELATED"/>
    <property type="match status" value="1"/>
</dbReference>
<feature type="compositionally biased region" description="Pro residues" evidence="2">
    <location>
        <begin position="209"/>
        <end position="227"/>
    </location>
</feature>
<organism evidence="4 5">
    <name type="scientific">Streptomyces sanyensis</name>
    <dbReference type="NCBI Taxonomy" id="568869"/>
    <lineage>
        <taxon>Bacteria</taxon>
        <taxon>Bacillati</taxon>
        <taxon>Actinomycetota</taxon>
        <taxon>Actinomycetes</taxon>
        <taxon>Kitasatosporales</taxon>
        <taxon>Streptomycetaceae</taxon>
        <taxon>Streptomyces</taxon>
    </lineage>
</organism>
<gene>
    <name evidence="4" type="ORF">GCM10023329_34520</name>
</gene>
<comment type="similarity">
    <text evidence="1">Belongs to the CAPAB/TerDEXZ family.</text>
</comment>
<feature type="region of interest" description="Disordered" evidence="2">
    <location>
        <begin position="163"/>
        <end position="261"/>
    </location>
</feature>
<evidence type="ECO:0000256" key="2">
    <source>
        <dbReference type="SAM" id="MobiDB-lite"/>
    </source>
</evidence>
<feature type="domain" description="TerD" evidence="3">
    <location>
        <begin position="24"/>
        <end position="159"/>
    </location>
</feature>
<dbReference type="PANTHER" id="PTHR32097:SF4">
    <property type="entry name" value="GENERAL STRESS PROTEIN 16U"/>
    <property type="match status" value="1"/>
</dbReference>
<evidence type="ECO:0000313" key="4">
    <source>
        <dbReference type="EMBL" id="GAA4781945.1"/>
    </source>
</evidence>
<name>A0ABP9AKK5_9ACTN</name>
<comment type="caution">
    <text evidence="4">The sequence shown here is derived from an EMBL/GenBank/DDBJ whole genome shotgun (WGS) entry which is preliminary data.</text>
</comment>
<evidence type="ECO:0000256" key="1">
    <source>
        <dbReference type="ARBA" id="ARBA00008775"/>
    </source>
</evidence>
<accession>A0ABP9AKK5</accession>